<dbReference type="RefSeq" id="WP_106253768.1">
    <property type="nucleotide sequence ID" value="NZ_PVZC01000016.1"/>
</dbReference>
<accession>A0A2T0PQ20</accession>
<dbReference type="OrthoDB" id="3629588at2"/>
<reference evidence="1 2" key="1">
    <citation type="submission" date="2018-03" db="EMBL/GenBank/DDBJ databases">
        <title>Genomic Encyclopedia of Archaeal and Bacterial Type Strains, Phase II (KMG-II): from individual species to whole genera.</title>
        <authorList>
            <person name="Goeker M."/>
        </authorList>
    </citation>
    <scope>NUCLEOTIDE SEQUENCE [LARGE SCALE GENOMIC DNA]</scope>
    <source>
        <strain evidence="1 2">DSM 45601</strain>
    </source>
</reference>
<evidence type="ECO:0000313" key="2">
    <source>
        <dbReference type="Proteomes" id="UP000237846"/>
    </source>
</evidence>
<dbReference type="AlphaFoldDB" id="A0A2T0PQ20"/>
<dbReference type="Proteomes" id="UP000237846">
    <property type="component" value="Unassembled WGS sequence"/>
</dbReference>
<protein>
    <submittedName>
        <fullName evidence="1">Uncharacterized protein</fullName>
    </submittedName>
</protein>
<gene>
    <name evidence="1" type="ORF">CLV72_11612</name>
</gene>
<name>A0A2T0PQ20_9ACTN</name>
<sequence length="203" mass="22136">MTEYTVESVTTAEPAPGHPCWRIRYRRADGEAHEHVFPADCLEWRMAEYGVDAAEALDMVLAEPFIPDPADPARVREDVAVAAGFYAPALVARPGVAVGDTMPSTLHTADSITEARAAHRLRVAAARQRVPLADPDKLLDQVLAESPTDPEVIAVMADHVTRARAHLRQAATPTTARTAPADRAAAYRRRLLGDQPREDHPRA</sequence>
<evidence type="ECO:0000313" key="1">
    <source>
        <dbReference type="EMBL" id="PRX90816.1"/>
    </source>
</evidence>
<organism evidence="1 2">
    <name type="scientific">Allonocardiopsis opalescens</name>
    <dbReference type="NCBI Taxonomy" id="1144618"/>
    <lineage>
        <taxon>Bacteria</taxon>
        <taxon>Bacillati</taxon>
        <taxon>Actinomycetota</taxon>
        <taxon>Actinomycetes</taxon>
        <taxon>Streptosporangiales</taxon>
        <taxon>Allonocardiopsis</taxon>
    </lineage>
</organism>
<keyword evidence="2" id="KW-1185">Reference proteome</keyword>
<comment type="caution">
    <text evidence="1">The sequence shown here is derived from an EMBL/GenBank/DDBJ whole genome shotgun (WGS) entry which is preliminary data.</text>
</comment>
<dbReference type="EMBL" id="PVZC01000016">
    <property type="protein sequence ID" value="PRX90816.1"/>
    <property type="molecule type" value="Genomic_DNA"/>
</dbReference>
<proteinExistence type="predicted"/>